<comment type="caution">
    <text evidence="4">The sequence shown here is derived from an EMBL/GenBank/DDBJ whole genome shotgun (WGS) entry which is preliminary data.</text>
</comment>
<keyword evidence="2" id="KW-1133">Transmembrane helix</keyword>
<dbReference type="InterPro" id="IPR021994">
    <property type="entry name" value="DUF3592"/>
</dbReference>
<feature type="domain" description="DUF3592" evidence="3">
    <location>
        <begin position="64"/>
        <end position="139"/>
    </location>
</feature>
<keyword evidence="2" id="KW-0472">Membrane</keyword>
<proteinExistence type="predicted"/>
<feature type="transmembrane region" description="Helical" evidence="2">
    <location>
        <begin position="253"/>
        <end position="279"/>
    </location>
</feature>
<name>A0A5C5XMH2_9PLAN</name>
<protein>
    <recommendedName>
        <fullName evidence="3">DUF3592 domain-containing protein</fullName>
    </recommendedName>
</protein>
<accession>A0A5C5XMH2</accession>
<keyword evidence="2" id="KW-0812">Transmembrane</keyword>
<feature type="transmembrane region" description="Helical" evidence="2">
    <location>
        <begin position="21"/>
        <end position="45"/>
    </location>
</feature>
<dbReference type="EMBL" id="SJPG01000001">
    <property type="protein sequence ID" value="TWT64104.1"/>
    <property type="molecule type" value="Genomic_DNA"/>
</dbReference>
<feature type="transmembrane region" description="Helical" evidence="2">
    <location>
        <begin position="222"/>
        <end position="241"/>
    </location>
</feature>
<dbReference type="Proteomes" id="UP000316095">
    <property type="component" value="Unassembled WGS sequence"/>
</dbReference>
<dbReference type="AlphaFoldDB" id="A0A5C5XMH2"/>
<reference evidence="4 5" key="1">
    <citation type="submission" date="2019-02" db="EMBL/GenBank/DDBJ databases">
        <title>Deep-cultivation of Planctomycetes and their phenomic and genomic characterization uncovers novel biology.</title>
        <authorList>
            <person name="Wiegand S."/>
            <person name="Jogler M."/>
            <person name="Boedeker C."/>
            <person name="Pinto D."/>
            <person name="Vollmers J."/>
            <person name="Rivas-Marin E."/>
            <person name="Kohn T."/>
            <person name="Peeters S.H."/>
            <person name="Heuer A."/>
            <person name="Rast P."/>
            <person name="Oberbeckmann S."/>
            <person name="Bunk B."/>
            <person name="Jeske O."/>
            <person name="Meyerdierks A."/>
            <person name="Storesund J.E."/>
            <person name="Kallscheuer N."/>
            <person name="Luecker S."/>
            <person name="Lage O.M."/>
            <person name="Pohl T."/>
            <person name="Merkel B.J."/>
            <person name="Hornburger P."/>
            <person name="Mueller R.-W."/>
            <person name="Bruemmer F."/>
            <person name="Labrenz M."/>
            <person name="Spormann A.M."/>
            <person name="Op Den Camp H."/>
            <person name="Overmann J."/>
            <person name="Amann R."/>
            <person name="Jetten M.S.M."/>
            <person name="Mascher T."/>
            <person name="Medema M.H."/>
            <person name="Devos D.P."/>
            <person name="Kaster A.-K."/>
            <person name="Ovreas L."/>
            <person name="Rohde M."/>
            <person name="Galperin M.Y."/>
            <person name="Jogler C."/>
        </authorList>
    </citation>
    <scope>NUCLEOTIDE SEQUENCE [LARGE SCALE GENOMIC DNA]</scope>
    <source>
        <strain evidence="4 5">Pan54</strain>
    </source>
</reference>
<gene>
    <name evidence="4" type="ORF">Pan54_48650</name>
</gene>
<organism evidence="4 5">
    <name type="scientific">Rubinisphaera italica</name>
    <dbReference type="NCBI Taxonomy" id="2527969"/>
    <lineage>
        <taxon>Bacteria</taxon>
        <taxon>Pseudomonadati</taxon>
        <taxon>Planctomycetota</taxon>
        <taxon>Planctomycetia</taxon>
        <taxon>Planctomycetales</taxon>
        <taxon>Planctomycetaceae</taxon>
        <taxon>Rubinisphaera</taxon>
    </lineage>
</organism>
<keyword evidence="5" id="KW-1185">Reference proteome</keyword>
<dbReference type="Pfam" id="PF12158">
    <property type="entry name" value="DUF3592"/>
    <property type="match status" value="1"/>
</dbReference>
<evidence type="ECO:0000313" key="5">
    <source>
        <dbReference type="Proteomes" id="UP000316095"/>
    </source>
</evidence>
<evidence type="ECO:0000256" key="2">
    <source>
        <dbReference type="SAM" id="Phobius"/>
    </source>
</evidence>
<evidence type="ECO:0000259" key="3">
    <source>
        <dbReference type="Pfam" id="PF12158"/>
    </source>
</evidence>
<feature type="region of interest" description="Disordered" evidence="1">
    <location>
        <begin position="193"/>
        <end position="213"/>
    </location>
</feature>
<evidence type="ECO:0000313" key="4">
    <source>
        <dbReference type="EMBL" id="TWT64104.1"/>
    </source>
</evidence>
<evidence type="ECO:0000256" key="1">
    <source>
        <dbReference type="SAM" id="MobiDB-lite"/>
    </source>
</evidence>
<feature type="transmembrane region" description="Helical" evidence="2">
    <location>
        <begin position="142"/>
        <end position="166"/>
    </location>
</feature>
<sequence length="411" mass="46141">MVEFNGTSSSKALSHSKATPFGCGCFFVFFFGIFFLIGSFGTILVGSDLVLPYLQALSWTENPCTITQSQVAQNGQLNFEYEYTYLGKQYTQTQYDAYESTIKSADERREIVNENPVGKKTVCFVNSNSPDEAILSRHFNPISLFALIPMFFAAIGLIGMIAGPILTRKFSNKIAEAQKDAAFQTSSPLAASLTSQSRDWQEPGVTSGPQELKSDDHPKRNFIICLLFSMFWCGIVSIFVFETIGEWVQGNQPWMQTLFMTPFVAIGLGGLGGSVYLFLKIFNPVPKLVVSERAIPLGETIRMKWIFDGQVSSIRKMTIHLVGTEWVQYRRGTSTYTDTDDFYTEELIEITDPMQMEIGEIQVTIPADTMHSFYASSNRIQWKLQVKGDIARWPDVDQSFGITVLPKSLNR</sequence>
<dbReference type="RefSeq" id="WP_165441942.1">
    <property type="nucleotide sequence ID" value="NZ_SJPG01000001.1"/>
</dbReference>